<feature type="region of interest" description="Disordered" evidence="1">
    <location>
        <begin position="1"/>
        <end position="25"/>
    </location>
</feature>
<sequence>MIGYQTANGRRIPPGQSARTTPRPQPMVQVLIDNKPVGEIERRVITRFSFKASAAFPPPVADATQDGTQALVLDLRDARFRQLPSVKAVTIVLEWMEVTRETLRGASVIDCALLETPQTDSETGNLCDIYGAPLLLNIHPAPHAAFNQLTAYIEECIPNAQTLKTFYAAGILLGLRSYPKAAQKQIEEWLALPPPTLEDLKTDLKVIHERLPLDDKVIDTYINHYVEYVESRKILKHEADAITKYVKEEDSELDRQFNKVRGTK</sequence>
<name>A0AAJ0GJK3_9PEZI</name>
<evidence type="ECO:0000313" key="2">
    <source>
        <dbReference type="EMBL" id="KAK3058834.1"/>
    </source>
</evidence>
<accession>A0AAJ0GJK3</accession>
<gene>
    <name evidence="2" type="ORF">LTR09_000399</name>
</gene>
<proteinExistence type="predicted"/>
<evidence type="ECO:0000256" key="1">
    <source>
        <dbReference type="SAM" id="MobiDB-lite"/>
    </source>
</evidence>
<reference evidence="2" key="1">
    <citation type="submission" date="2023-04" db="EMBL/GenBank/DDBJ databases">
        <title>Black Yeasts Isolated from many extreme environments.</title>
        <authorList>
            <person name="Coleine C."/>
            <person name="Stajich J.E."/>
            <person name="Selbmann L."/>
        </authorList>
    </citation>
    <scope>NUCLEOTIDE SEQUENCE</scope>
    <source>
        <strain evidence="2">CCFEE 5312</strain>
    </source>
</reference>
<dbReference type="Proteomes" id="UP001271007">
    <property type="component" value="Unassembled WGS sequence"/>
</dbReference>
<dbReference type="EMBL" id="JAWDJX010000001">
    <property type="protein sequence ID" value="KAK3058834.1"/>
    <property type="molecule type" value="Genomic_DNA"/>
</dbReference>
<evidence type="ECO:0000313" key="3">
    <source>
        <dbReference type="Proteomes" id="UP001271007"/>
    </source>
</evidence>
<dbReference type="AlphaFoldDB" id="A0AAJ0GJK3"/>
<organism evidence="2 3">
    <name type="scientific">Extremus antarcticus</name>
    <dbReference type="NCBI Taxonomy" id="702011"/>
    <lineage>
        <taxon>Eukaryota</taxon>
        <taxon>Fungi</taxon>
        <taxon>Dikarya</taxon>
        <taxon>Ascomycota</taxon>
        <taxon>Pezizomycotina</taxon>
        <taxon>Dothideomycetes</taxon>
        <taxon>Dothideomycetidae</taxon>
        <taxon>Mycosphaerellales</taxon>
        <taxon>Extremaceae</taxon>
        <taxon>Extremus</taxon>
    </lineage>
</organism>
<comment type="caution">
    <text evidence="2">The sequence shown here is derived from an EMBL/GenBank/DDBJ whole genome shotgun (WGS) entry which is preliminary data.</text>
</comment>
<keyword evidence="3" id="KW-1185">Reference proteome</keyword>
<protein>
    <submittedName>
        <fullName evidence="2">Uncharacterized protein</fullName>
    </submittedName>
</protein>